<evidence type="ECO:0000313" key="4">
    <source>
        <dbReference type="EMBL" id="BBI30732.1"/>
    </source>
</evidence>
<keyword evidence="5" id="KW-1185">Reference proteome</keyword>
<sequence length="699" mass="77613">MTHISEAISNIDFLFEGFTQGSQAELTSIQVESILELFQEFGITEKIELIRHLKAITGISQTVLRDQLIVIKRSRSTFQVLQAGPVSSQRTVVALYPNAPVNTLAQMPGTQLPSGIKPIFINRIIKGLAASNIAEQIEIVFENLDGTWSSLLVKRSVFIDAKKFSATIADVGYQGLYDEEGKSTINRLIPFLVKYEHHNALIQGAISKSETCLTLGYTDTKLSRYIYNGIKGFDIVAPGEQEQVMLEGYKQHGRPQDASKFVQDILALFADYPIPTVMFLTGFAAKILPIIGCDSFMLEVANSTGTGKSLGQYAALAIDGDPKKLKLQWSSSYANIEPLAAFFKNHVFVLEDGQNQLEKSIISDVIYNYFNEQGKGKSYNTGSTRKTRVLQGIILSSAESQSVDLLNRDGITRRLMTVNQAPFGNVETAKAKGKAYEKIVKKYHGIAGPVFINFVMENRQDWDQWKEQYQQLKAVYDQQASAQDIGHMDKERIAFMNGYLSALHFTAMLVEQCFDVIVNTTAVMEGFATAVYGNMVGKSPAIKAITEFVDYVSMNQTKHFTFGNANQEQKGAITKEYIAVFPAALKEFLSKGDYNVTTVLEGWSKMGIIMKAKNGKTTQKTSMQSYIINSGSKDKTVKTDYPYMYRLDTKAIEKELSTSNCEDDPINEATQKGDFASSQGRSMPTFLRNDTGAVIESIS</sequence>
<feature type="region of interest" description="Disordered" evidence="1">
    <location>
        <begin position="660"/>
        <end position="683"/>
    </location>
</feature>
<dbReference type="InterPro" id="IPR009270">
    <property type="entry name" value="DUF927"/>
</dbReference>
<dbReference type="AlphaFoldDB" id="A0A3T1CXZ1"/>
<evidence type="ECO:0000259" key="3">
    <source>
        <dbReference type="Pfam" id="PF18662"/>
    </source>
</evidence>
<evidence type="ECO:0000313" key="5">
    <source>
        <dbReference type="Proteomes" id="UP000289856"/>
    </source>
</evidence>
<dbReference type="EMBL" id="AP019400">
    <property type="protein sequence ID" value="BBI30732.1"/>
    <property type="molecule type" value="Genomic_DNA"/>
</dbReference>
<name>A0A3T1CXZ1_9BACL</name>
<dbReference type="KEGG" id="cohn:KCTCHS21_01310"/>
<gene>
    <name evidence="4" type="ORF">KCTCHS21_01310</name>
</gene>
<feature type="domain" description="Cch helix turn helix" evidence="3">
    <location>
        <begin position="543"/>
        <end position="627"/>
    </location>
</feature>
<dbReference type="InterPro" id="IPR040538">
    <property type="entry name" value="Cch_HTH"/>
</dbReference>
<accession>A0A3T1CXZ1</accession>
<feature type="domain" description="DUF927" evidence="2">
    <location>
        <begin position="118"/>
        <end position="387"/>
    </location>
</feature>
<evidence type="ECO:0000256" key="1">
    <source>
        <dbReference type="SAM" id="MobiDB-lite"/>
    </source>
</evidence>
<evidence type="ECO:0000259" key="2">
    <source>
        <dbReference type="Pfam" id="PF06048"/>
    </source>
</evidence>
<dbReference type="Proteomes" id="UP000289856">
    <property type="component" value="Chromosome"/>
</dbReference>
<evidence type="ECO:0008006" key="6">
    <source>
        <dbReference type="Google" id="ProtNLM"/>
    </source>
</evidence>
<reference evidence="4 5" key="1">
    <citation type="submission" date="2019-01" db="EMBL/GenBank/DDBJ databases">
        <title>Complete genome sequence of Cohnella hallensis HS21 isolated from Korean fir (Abies koreana) rhizospheric soil.</title>
        <authorList>
            <person name="Jiang L."/>
            <person name="Kang S.W."/>
            <person name="Kim S."/>
            <person name="Jung J."/>
            <person name="Kim C.Y."/>
            <person name="Kim D.H."/>
            <person name="Kim S.W."/>
            <person name="Lee J."/>
        </authorList>
    </citation>
    <scope>NUCLEOTIDE SEQUENCE [LARGE SCALE GENOMIC DNA]</scope>
    <source>
        <strain evidence="4 5">HS21</strain>
    </source>
</reference>
<proteinExistence type="predicted"/>
<organism evidence="4 5">
    <name type="scientific">Cohnella abietis</name>
    <dbReference type="NCBI Taxonomy" id="2507935"/>
    <lineage>
        <taxon>Bacteria</taxon>
        <taxon>Bacillati</taxon>
        <taxon>Bacillota</taxon>
        <taxon>Bacilli</taxon>
        <taxon>Bacillales</taxon>
        <taxon>Paenibacillaceae</taxon>
        <taxon>Cohnella</taxon>
    </lineage>
</organism>
<dbReference type="Pfam" id="PF06048">
    <property type="entry name" value="DUF927"/>
    <property type="match status" value="1"/>
</dbReference>
<dbReference type="Pfam" id="PF18662">
    <property type="entry name" value="HTH_56"/>
    <property type="match status" value="1"/>
</dbReference>
<protein>
    <recommendedName>
        <fullName evidence="6">DUF927 domain-containing protein</fullName>
    </recommendedName>
</protein>